<dbReference type="Proteomes" id="UP000660675">
    <property type="component" value="Unassembled WGS sequence"/>
</dbReference>
<accession>A0ABQ2W132</accession>
<proteinExistence type="predicted"/>
<reference evidence="3" key="1">
    <citation type="journal article" date="2019" name="Int. J. Syst. Evol. Microbiol.">
        <title>The Global Catalogue of Microorganisms (GCM) 10K type strain sequencing project: providing services to taxonomists for standard genome sequencing and annotation.</title>
        <authorList>
            <consortium name="The Broad Institute Genomics Platform"/>
            <consortium name="The Broad Institute Genome Sequencing Center for Infectious Disease"/>
            <person name="Wu L."/>
            <person name="Ma J."/>
        </authorList>
    </citation>
    <scope>NUCLEOTIDE SEQUENCE [LARGE SCALE GENOMIC DNA]</scope>
    <source>
        <strain evidence="3">JCM 4376</strain>
    </source>
</reference>
<evidence type="ECO:0000313" key="3">
    <source>
        <dbReference type="Proteomes" id="UP000660675"/>
    </source>
</evidence>
<keyword evidence="3" id="KW-1185">Reference proteome</keyword>
<name>A0ABQ2W132_9ACTN</name>
<dbReference type="EMBL" id="BMTF01000012">
    <property type="protein sequence ID" value="GGV87782.1"/>
    <property type="molecule type" value="Genomic_DNA"/>
</dbReference>
<evidence type="ECO:0000256" key="1">
    <source>
        <dbReference type="SAM" id="MobiDB-lite"/>
    </source>
</evidence>
<comment type="caution">
    <text evidence="2">The sequence shown here is derived from an EMBL/GenBank/DDBJ whole genome shotgun (WGS) entry which is preliminary data.</text>
</comment>
<feature type="region of interest" description="Disordered" evidence="1">
    <location>
        <begin position="81"/>
        <end position="100"/>
    </location>
</feature>
<gene>
    <name evidence="2" type="ORF">GCM10015535_37710</name>
</gene>
<evidence type="ECO:0000313" key="2">
    <source>
        <dbReference type="EMBL" id="GGV87782.1"/>
    </source>
</evidence>
<sequence>MYVCMPADHDSMRHTRRVVAAELRLRHCPPDQIADTQRVVADLLGLLCQAADVRQYGLTIQQSPTIPGAVRVSVNTGDTNVQREIPIPRPRPPLDDVPDL</sequence>
<protein>
    <submittedName>
        <fullName evidence="2">Uncharacterized protein</fullName>
    </submittedName>
</protein>
<organism evidence="2 3">
    <name type="scientific">Streptomyces gelaticus</name>
    <dbReference type="NCBI Taxonomy" id="285446"/>
    <lineage>
        <taxon>Bacteria</taxon>
        <taxon>Bacillati</taxon>
        <taxon>Actinomycetota</taxon>
        <taxon>Actinomycetes</taxon>
        <taxon>Kitasatosporales</taxon>
        <taxon>Streptomycetaceae</taxon>
        <taxon>Streptomyces</taxon>
    </lineage>
</organism>